<keyword evidence="2" id="KW-1185">Reference proteome</keyword>
<evidence type="ECO:0000313" key="1">
    <source>
        <dbReference type="EMBL" id="PPQ90727.1"/>
    </source>
</evidence>
<dbReference type="Proteomes" id="UP000283269">
    <property type="component" value="Unassembled WGS sequence"/>
</dbReference>
<dbReference type="InParanoid" id="A0A409XIY6"/>
<name>A0A409XIY6_PSICY</name>
<dbReference type="OrthoDB" id="10655522at2759"/>
<proteinExistence type="predicted"/>
<accession>A0A409XIY6</accession>
<organism evidence="1 2">
    <name type="scientific">Psilocybe cyanescens</name>
    <dbReference type="NCBI Taxonomy" id="93625"/>
    <lineage>
        <taxon>Eukaryota</taxon>
        <taxon>Fungi</taxon>
        <taxon>Dikarya</taxon>
        <taxon>Basidiomycota</taxon>
        <taxon>Agaricomycotina</taxon>
        <taxon>Agaricomycetes</taxon>
        <taxon>Agaricomycetidae</taxon>
        <taxon>Agaricales</taxon>
        <taxon>Agaricineae</taxon>
        <taxon>Strophariaceae</taxon>
        <taxon>Psilocybe</taxon>
    </lineage>
</organism>
<reference evidence="1 2" key="1">
    <citation type="journal article" date="2018" name="Evol. Lett.">
        <title>Horizontal gene cluster transfer increased hallucinogenic mushroom diversity.</title>
        <authorList>
            <person name="Reynolds H.T."/>
            <person name="Vijayakumar V."/>
            <person name="Gluck-Thaler E."/>
            <person name="Korotkin H.B."/>
            <person name="Matheny P.B."/>
            <person name="Slot J.C."/>
        </authorList>
    </citation>
    <scope>NUCLEOTIDE SEQUENCE [LARGE SCALE GENOMIC DNA]</scope>
    <source>
        <strain evidence="1 2">2631</strain>
    </source>
</reference>
<comment type="caution">
    <text evidence="1">The sequence shown here is derived from an EMBL/GenBank/DDBJ whole genome shotgun (WGS) entry which is preliminary data.</text>
</comment>
<evidence type="ECO:0000313" key="2">
    <source>
        <dbReference type="Proteomes" id="UP000283269"/>
    </source>
</evidence>
<dbReference type="AlphaFoldDB" id="A0A409XIY6"/>
<dbReference type="EMBL" id="NHYD01001552">
    <property type="protein sequence ID" value="PPQ90727.1"/>
    <property type="molecule type" value="Genomic_DNA"/>
</dbReference>
<gene>
    <name evidence="1" type="ORF">CVT25_005035</name>
</gene>
<sequence>MSLAPADILLVIQHINQVGAYNSIACASWLTYNIIIHADEESALDVYQAALCSYEILRSNLADRPNVFIDYDGYSASDPTSSLVQGGIVCMDIDFPAMARNRRGTL</sequence>
<protein>
    <submittedName>
        <fullName evidence="1">Uncharacterized protein</fullName>
    </submittedName>
</protein>